<dbReference type="Pfam" id="PF03129">
    <property type="entry name" value="HGTP_anticodon"/>
    <property type="match status" value="1"/>
</dbReference>
<evidence type="ECO:0000313" key="18">
    <source>
        <dbReference type="Proteomes" id="UP000886723"/>
    </source>
</evidence>
<dbReference type="GO" id="GO:0046872">
    <property type="term" value="F:metal ion binding"/>
    <property type="evidence" value="ECO:0007669"/>
    <property type="project" value="UniProtKB-KW"/>
</dbReference>
<dbReference type="InterPro" id="IPR047246">
    <property type="entry name" value="ThrRS_anticodon"/>
</dbReference>
<dbReference type="Gene3D" id="3.10.20.30">
    <property type="match status" value="1"/>
</dbReference>
<protein>
    <recommendedName>
        <fullName evidence="13">Threonine--tRNA ligase</fullName>
        <ecNumber evidence="13">6.1.1.3</ecNumber>
    </recommendedName>
    <alternativeName>
        <fullName evidence="13">Threonyl-tRNA synthetase</fullName>
        <shortName evidence="13">ThrRS</shortName>
    </alternativeName>
</protein>
<evidence type="ECO:0000259" key="16">
    <source>
        <dbReference type="PROSITE" id="PS51880"/>
    </source>
</evidence>
<dbReference type="AlphaFoldDB" id="A0A9D1NWY9"/>
<comment type="catalytic activity">
    <reaction evidence="12 13">
        <text>tRNA(Thr) + L-threonine + ATP = L-threonyl-tRNA(Thr) + AMP + diphosphate + H(+)</text>
        <dbReference type="Rhea" id="RHEA:24624"/>
        <dbReference type="Rhea" id="RHEA-COMP:9670"/>
        <dbReference type="Rhea" id="RHEA-COMP:9704"/>
        <dbReference type="ChEBI" id="CHEBI:15378"/>
        <dbReference type="ChEBI" id="CHEBI:30616"/>
        <dbReference type="ChEBI" id="CHEBI:33019"/>
        <dbReference type="ChEBI" id="CHEBI:57926"/>
        <dbReference type="ChEBI" id="CHEBI:78442"/>
        <dbReference type="ChEBI" id="CHEBI:78534"/>
        <dbReference type="ChEBI" id="CHEBI:456215"/>
        <dbReference type="EC" id="6.1.1.3"/>
    </reaction>
</comment>
<dbReference type="Pfam" id="PF02824">
    <property type="entry name" value="TGS"/>
    <property type="match status" value="1"/>
</dbReference>
<dbReference type="SUPFAM" id="SSF52954">
    <property type="entry name" value="Class II aaRS ABD-related"/>
    <property type="match status" value="1"/>
</dbReference>
<keyword evidence="2 13" id="KW-0963">Cytoplasm</keyword>
<comment type="subcellular location">
    <subcellularLocation>
        <location evidence="13">Cytoplasm</location>
    </subcellularLocation>
</comment>
<dbReference type="GO" id="GO:0006435">
    <property type="term" value="P:threonyl-tRNA aminoacylation"/>
    <property type="evidence" value="ECO:0007669"/>
    <property type="project" value="UniProtKB-UniRule"/>
</dbReference>
<dbReference type="InterPro" id="IPR004095">
    <property type="entry name" value="TGS"/>
</dbReference>
<dbReference type="GO" id="GO:0005737">
    <property type="term" value="C:cytoplasm"/>
    <property type="evidence" value="ECO:0007669"/>
    <property type="project" value="UniProtKB-SubCell"/>
</dbReference>
<dbReference type="HAMAP" id="MF_00184">
    <property type="entry name" value="Thr_tRNA_synth"/>
    <property type="match status" value="1"/>
</dbReference>
<dbReference type="Gene3D" id="3.40.50.800">
    <property type="entry name" value="Anticodon-binding domain"/>
    <property type="match status" value="1"/>
</dbReference>
<feature type="domain" description="TGS" evidence="16">
    <location>
        <begin position="1"/>
        <end position="60"/>
    </location>
</feature>
<dbReference type="SMART" id="SM00863">
    <property type="entry name" value="tRNA_SAD"/>
    <property type="match status" value="1"/>
</dbReference>
<evidence type="ECO:0000256" key="7">
    <source>
        <dbReference type="ARBA" id="ARBA00022833"/>
    </source>
</evidence>
<feature type="domain" description="Aminoacyl-transfer RNA synthetases class-II family profile" evidence="15">
    <location>
        <begin position="264"/>
        <end position="541"/>
    </location>
</feature>
<sequence length="652" mass="75214">MIITLKDGSTKEYDSPRSAYEVALDISEGLARAATAAQVNGKTVDLRTMISEDCQLNILTANDKEGLAALRHTTSHVLAEAVKHLFPEAKLAIGPSIETGFYYDFEHASFTREDLDALEKEMKKIIKKGEKLERFTLPRQEAIRFMEEKGEPYKVELIQDLPEDAEISFYSQGDFVDLCAGPHLMSTKGIKAFKLTSSSGAYWRGDEKNKMLSRIYGTAFAKKDELNAYLEQMEEAKKRDHNKLGREMELFTTVDVIGQGLPLLMPKGVIVIKELQRWIEDLEDNEWGYIRTKTPLMAKSDLYKISGHWDHYKDGMFVLGDEDKDKEVFALRPMTCPFQYYVYKAGQHSYRELPLRYSETSTLFRNEDSGEMHGLTRVRQFTISEGHLIVRPDQMVQEFKGCLALAKHCLETLGLQEDVTYHLSKWDPENTEKYIGEPEVWNETEEHIRRVLTELEIPFVEDVGEAAFYGPKVDINAKNVYGKEDTMITIQWDALLAEQFDMYYIDENGDKKRPYIIHRTSIGCYERTLAWLIEKYAGMFPTWLCPEQVRVLPISEKFQDYAQQVNDELKKNGIRSSVDNRSEKIGYKIRESRLARVPYMLIVGAKEEEDRVVSVRSRYLGDEGQKPLAEFIDGISREIRTKEIRKIETDQK</sequence>
<dbReference type="InterPro" id="IPR006195">
    <property type="entry name" value="aa-tRNA-synth_II"/>
</dbReference>
<evidence type="ECO:0000256" key="3">
    <source>
        <dbReference type="ARBA" id="ARBA00022555"/>
    </source>
</evidence>
<dbReference type="Gene3D" id="3.30.980.10">
    <property type="entry name" value="Threonyl-trna Synthetase, Chain A, domain 2"/>
    <property type="match status" value="1"/>
</dbReference>
<keyword evidence="6 13" id="KW-0547">Nucleotide-binding</keyword>
<dbReference type="NCBIfam" id="TIGR00418">
    <property type="entry name" value="thrS"/>
    <property type="match status" value="1"/>
</dbReference>
<dbReference type="InterPro" id="IPR012675">
    <property type="entry name" value="Beta-grasp_dom_sf"/>
</dbReference>
<evidence type="ECO:0000256" key="1">
    <source>
        <dbReference type="ARBA" id="ARBA00008226"/>
    </source>
</evidence>
<dbReference type="FunFam" id="3.10.20.30:FF:000005">
    <property type="entry name" value="Threonine--tRNA ligase"/>
    <property type="match status" value="1"/>
</dbReference>
<comment type="subunit">
    <text evidence="13">Homodimer.</text>
</comment>
<dbReference type="FunFam" id="3.40.50.800:FF:000001">
    <property type="entry name" value="Threonine--tRNA ligase"/>
    <property type="match status" value="1"/>
</dbReference>
<dbReference type="FunFam" id="3.30.980.10:FF:000005">
    <property type="entry name" value="Threonyl-tRNA synthetase, mitochondrial"/>
    <property type="match status" value="1"/>
</dbReference>
<accession>A0A9D1NWY9</accession>
<keyword evidence="4 13" id="KW-0436">Ligase</keyword>
<organism evidence="17 18">
    <name type="scientific">Candidatus Pullilachnospira stercoravium</name>
    <dbReference type="NCBI Taxonomy" id="2840913"/>
    <lineage>
        <taxon>Bacteria</taxon>
        <taxon>Bacillati</taxon>
        <taxon>Bacillota</taxon>
        <taxon>Clostridia</taxon>
        <taxon>Lachnospirales</taxon>
        <taxon>Lachnospiraceae</taxon>
        <taxon>Lachnospiraceae incertae sedis</taxon>
        <taxon>Candidatus Pullilachnospira</taxon>
    </lineage>
</organism>
<dbReference type="Gene3D" id="3.30.930.10">
    <property type="entry name" value="Bira Bifunctional Protein, Domain 2"/>
    <property type="match status" value="1"/>
</dbReference>
<evidence type="ECO:0000256" key="4">
    <source>
        <dbReference type="ARBA" id="ARBA00022598"/>
    </source>
</evidence>
<dbReference type="PANTHER" id="PTHR11451">
    <property type="entry name" value="THREONINE-TRNA LIGASE"/>
    <property type="match status" value="1"/>
</dbReference>
<dbReference type="EC" id="6.1.1.3" evidence="13"/>
<feature type="binding site" evidence="13">
    <location>
        <position position="518"/>
    </location>
    <ligand>
        <name>Zn(2+)</name>
        <dbReference type="ChEBI" id="CHEBI:29105"/>
        <note>catalytic</note>
    </ligand>
</feature>
<dbReference type="GO" id="GO:0140096">
    <property type="term" value="F:catalytic activity, acting on a protein"/>
    <property type="evidence" value="ECO:0007669"/>
    <property type="project" value="UniProtKB-ARBA"/>
</dbReference>
<name>A0A9D1NWY9_9FIRM</name>
<comment type="caution">
    <text evidence="13">Lacks conserved residue(s) required for the propagation of feature annotation.</text>
</comment>
<evidence type="ECO:0000256" key="12">
    <source>
        <dbReference type="ARBA" id="ARBA00049515"/>
    </source>
</evidence>
<dbReference type="GO" id="GO:0005524">
    <property type="term" value="F:ATP binding"/>
    <property type="evidence" value="ECO:0007669"/>
    <property type="project" value="UniProtKB-UniRule"/>
</dbReference>
<evidence type="ECO:0000256" key="8">
    <source>
        <dbReference type="ARBA" id="ARBA00022840"/>
    </source>
</evidence>
<evidence type="ECO:0000259" key="15">
    <source>
        <dbReference type="PROSITE" id="PS50862"/>
    </source>
</evidence>
<dbReference type="Gene3D" id="3.30.54.20">
    <property type="match status" value="1"/>
</dbReference>
<dbReference type="FunFam" id="3.30.54.20:FF:000002">
    <property type="entry name" value="Threonine--tRNA ligase"/>
    <property type="match status" value="1"/>
</dbReference>
<keyword evidence="9 13" id="KW-0694">RNA-binding</keyword>
<dbReference type="SUPFAM" id="SSF55681">
    <property type="entry name" value="Class II aaRS and biotin synthetases"/>
    <property type="match status" value="1"/>
</dbReference>
<dbReference type="InterPro" id="IPR018163">
    <property type="entry name" value="Thr/Ala-tRNA-synth_IIc_edit"/>
</dbReference>
<dbReference type="Proteomes" id="UP000886723">
    <property type="component" value="Unassembled WGS sequence"/>
</dbReference>
<evidence type="ECO:0000256" key="13">
    <source>
        <dbReference type="HAMAP-Rule" id="MF_00184"/>
    </source>
</evidence>
<evidence type="ECO:0000256" key="11">
    <source>
        <dbReference type="ARBA" id="ARBA00023146"/>
    </source>
</evidence>
<dbReference type="PRINTS" id="PR01047">
    <property type="entry name" value="TRNASYNTHTHR"/>
</dbReference>
<keyword evidence="14" id="KW-0175">Coiled coil</keyword>
<keyword evidence="11 13" id="KW-0030">Aminoacyl-tRNA synthetase</keyword>
<reference evidence="17" key="2">
    <citation type="journal article" date="2021" name="PeerJ">
        <title>Extensive microbial diversity within the chicken gut microbiome revealed by metagenomics and culture.</title>
        <authorList>
            <person name="Gilroy R."/>
            <person name="Ravi A."/>
            <person name="Getino M."/>
            <person name="Pursley I."/>
            <person name="Horton D.L."/>
            <person name="Alikhan N.F."/>
            <person name="Baker D."/>
            <person name="Gharbi K."/>
            <person name="Hall N."/>
            <person name="Watson M."/>
            <person name="Adriaenssens E.M."/>
            <person name="Foster-Nyarko E."/>
            <person name="Jarju S."/>
            <person name="Secka A."/>
            <person name="Antonio M."/>
            <person name="Oren A."/>
            <person name="Chaudhuri R.R."/>
            <person name="La Ragione R."/>
            <person name="Hildebrand F."/>
            <person name="Pallen M.J."/>
        </authorList>
    </citation>
    <scope>NUCLEOTIDE SEQUENCE</scope>
    <source>
        <strain evidence="17">ChiBcec2-4451</strain>
    </source>
</reference>
<keyword evidence="5 13" id="KW-0479">Metal-binding</keyword>
<dbReference type="CDD" id="cd00860">
    <property type="entry name" value="ThrRS_anticodon"/>
    <property type="match status" value="1"/>
</dbReference>
<dbReference type="EMBL" id="DVON01000223">
    <property type="protein sequence ID" value="HIV13565.1"/>
    <property type="molecule type" value="Genomic_DNA"/>
</dbReference>
<dbReference type="Pfam" id="PF00587">
    <property type="entry name" value="tRNA-synt_2b"/>
    <property type="match status" value="1"/>
</dbReference>
<dbReference type="PROSITE" id="PS51880">
    <property type="entry name" value="TGS"/>
    <property type="match status" value="1"/>
</dbReference>
<feature type="binding site" evidence="13">
    <location>
        <position position="387"/>
    </location>
    <ligand>
        <name>Zn(2+)</name>
        <dbReference type="ChEBI" id="CHEBI:29105"/>
        <note>catalytic</note>
    </ligand>
</feature>
<comment type="caution">
    <text evidence="17">The sequence shown here is derived from an EMBL/GenBank/DDBJ whole genome shotgun (WGS) entry which is preliminary data.</text>
</comment>
<evidence type="ECO:0000313" key="17">
    <source>
        <dbReference type="EMBL" id="HIV13565.1"/>
    </source>
</evidence>
<dbReference type="PANTHER" id="PTHR11451:SF44">
    <property type="entry name" value="THREONINE--TRNA LIGASE, CHLOROPLASTIC_MITOCHONDRIAL 2"/>
    <property type="match status" value="1"/>
</dbReference>
<evidence type="ECO:0000256" key="10">
    <source>
        <dbReference type="ARBA" id="ARBA00022917"/>
    </source>
</evidence>
<evidence type="ECO:0000256" key="6">
    <source>
        <dbReference type="ARBA" id="ARBA00022741"/>
    </source>
</evidence>
<dbReference type="GO" id="GO:0000049">
    <property type="term" value="F:tRNA binding"/>
    <property type="evidence" value="ECO:0007669"/>
    <property type="project" value="UniProtKB-KW"/>
</dbReference>
<dbReference type="InterPro" id="IPR002320">
    <property type="entry name" value="Thr-tRNA-ligase_IIa"/>
</dbReference>
<dbReference type="Pfam" id="PF07973">
    <property type="entry name" value="tRNA_SAD"/>
    <property type="match status" value="1"/>
</dbReference>
<dbReference type="InterPro" id="IPR012676">
    <property type="entry name" value="TGS-like"/>
</dbReference>
<dbReference type="PROSITE" id="PS50862">
    <property type="entry name" value="AA_TRNA_LIGASE_II"/>
    <property type="match status" value="1"/>
</dbReference>
<dbReference type="InterPro" id="IPR002314">
    <property type="entry name" value="aa-tRNA-synt_IIb"/>
</dbReference>
<dbReference type="InterPro" id="IPR036621">
    <property type="entry name" value="Anticodon-bd_dom_sf"/>
</dbReference>
<feature type="coiled-coil region" evidence="14">
    <location>
        <begin position="108"/>
        <end position="135"/>
    </location>
</feature>
<dbReference type="GO" id="GO:0016740">
    <property type="term" value="F:transferase activity"/>
    <property type="evidence" value="ECO:0007669"/>
    <property type="project" value="UniProtKB-ARBA"/>
</dbReference>
<keyword evidence="10 13" id="KW-0648">Protein biosynthesis</keyword>
<evidence type="ECO:0000256" key="9">
    <source>
        <dbReference type="ARBA" id="ARBA00022884"/>
    </source>
</evidence>
<evidence type="ECO:0000256" key="2">
    <source>
        <dbReference type="ARBA" id="ARBA00022490"/>
    </source>
</evidence>
<dbReference type="InterPro" id="IPR004154">
    <property type="entry name" value="Anticodon-bd"/>
</dbReference>
<evidence type="ECO:0000256" key="5">
    <source>
        <dbReference type="ARBA" id="ARBA00022723"/>
    </source>
</evidence>
<dbReference type="FunFam" id="3.30.930.10:FF:000002">
    <property type="entry name" value="Threonine--tRNA ligase"/>
    <property type="match status" value="1"/>
</dbReference>
<gene>
    <name evidence="13 17" type="primary">thrS</name>
    <name evidence="17" type="ORF">IAA63_10560</name>
</gene>
<keyword evidence="3 13" id="KW-0820">tRNA-binding</keyword>
<keyword evidence="7 13" id="KW-0862">Zinc</keyword>
<feature type="binding site" evidence="13">
    <location>
        <position position="336"/>
    </location>
    <ligand>
        <name>Zn(2+)</name>
        <dbReference type="ChEBI" id="CHEBI:29105"/>
        <note>catalytic</note>
    </ligand>
</feature>
<dbReference type="SUPFAM" id="SSF55186">
    <property type="entry name" value="ThrRS/AlaRS common domain"/>
    <property type="match status" value="1"/>
</dbReference>
<comment type="similarity">
    <text evidence="1 13">Belongs to the class-II aminoacyl-tRNA synthetase family.</text>
</comment>
<dbReference type="InterPro" id="IPR045864">
    <property type="entry name" value="aa-tRNA-synth_II/BPL/LPL"/>
</dbReference>
<comment type="cofactor">
    <cofactor evidence="13">
        <name>Zn(2+)</name>
        <dbReference type="ChEBI" id="CHEBI:29105"/>
    </cofactor>
    <text evidence="13">Binds 1 zinc ion per subunit.</text>
</comment>
<proteinExistence type="inferred from homology"/>
<evidence type="ECO:0000256" key="14">
    <source>
        <dbReference type="SAM" id="Coils"/>
    </source>
</evidence>
<dbReference type="GO" id="GO:0004829">
    <property type="term" value="F:threonine-tRNA ligase activity"/>
    <property type="evidence" value="ECO:0007669"/>
    <property type="project" value="UniProtKB-UniRule"/>
</dbReference>
<reference evidence="17" key="1">
    <citation type="submission" date="2020-10" db="EMBL/GenBank/DDBJ databases">
        <authorList>
            <person name="Gilroy R."/>
        </authorList>
    </citation>
    <scope>NUCLEOTIDE SEQUENCE</scope>
    <source>
        <strain evidence="17">ChiBcec2-4451</strain>
    </source>
</reference>
<dbReference type="SUPFAM" id="SSF81271">
    <property type="entry name" value="TGS-like"/>
    <property type="match status" value="1"/>
</dbReference>
<dbReference type="CDD" id="cd01667">
    <property type="entry name" value="TGS_ThrRS"/>
    <property type="match status" value="1"/>
</dbReference>
<keyword evidence="8 13" id="KW-0067">ATP-binding</keyword>
<dbReference type="InterPro" id="IPR012947">
    <property type="entry name" value="tRNA_SAD"/>
</dbReference>